<sequence>MIPTDFFRGRRLRNSLTLRQLVRENEITANDLIMPYFVAETDDVSFMKEISSMPGQYQLSLEQLKKKVGEAVENGLKSCILFGIPAEKDAVGSQAYDDAGIVQKAIRMLKDTWPELVVCADTCLCEYTSHGHCGIVKNDYVVNDPTLNLLAKTAVAQARAGADIVAPSDMMDGRVAAIRAALDDAGFINTPIMSYAVKYASSFYGPFREAAESSPQFGDRKTYQMDPPNSREAMREAVADLEEGADILMVKPGMPYLDILRQVRDNFDTPVAAYQVSGEYSMIKAAAQNGWIDEEGVVMEALVAFKRAGADLILTYFTEDVLKTLKR</sequence>
<feature type="binding site" evidence="11">
    <location>
        <position position="133"/>
    </location>
    <ligand>
        <name>Zn(2+)</name>
        <dbReference type="ChEBI" id="CHEBI:29105"/>
        <note>catalytic</note>
    </ligand>
</feature>
<dbReference type="eggNOG" id="COG0113">
    <property type="taxonomic scope" value="Bacteria"/>
</dbReference>
<keyword evidence="16" id="KW-1185">Reference proteome</keyword>
<dbReference type="PROSITE" id="PS00169">
    <property type="entry name" value="D_ALA_DEHYDRATASE"/>
    <property type="match status" value="1"/>
</dbReference>
<dbReference type="BioCyc" id="DPIE1322246:BN4_RS16835-MONOMER"/>
<dbReference type="RefSeq" id="WP_015416620.1">
    <property type="nucleotide sequence ID" value="NC_020409.1"/>
</dbReference>
<feature type="binding site" evidence="10">
    <location>
        <position position="316"/>
    </location>
    <ligand>
        <name>5-aminolevulinate</name>
        <dbReference type="ChEBI" id="CHEBI:356416"/>
        <label>2</label>
    </ligand>
</feature>
<dbReference type="HOGENOM" id="CLU_035731_0_0_7"/>
<dbReference type="SMART" id="SM01004">
    <property type="entry name" value="ALAD"/>
    <property type="match status" value="1"/>
</dbReference>
<dbReference type="AlphaFoldDB" id="M1WYT8"/>
<dbReference type="Pfam" id="PF00490">
    <property type="entry name" value="ALAD"/>
    <property type="match status" value="1"/>
</dbReference>
<reference evidence="16" key="2">
    <citation type="journal article" date="2013" name="Stand. Genomic Sci.">
        <title>Complete genome sequence of Desulfocapsa sulfexigens, a marine deltaproteobacterium specialized in disproportionating inorganic sulfur compounds.</title>
        <authorList>
            <person name="Finster K.W."/>
            <person name="Kjeldsen K.U."/>
            <person name="Kube M."/>
            <person name="Reinhardt R."/>
            <person name="Mussmann M."/>
            <person name="Amann R."/>
            <person name="Schreiber L."/>
        </authorList>
    </citation>
    <scope>NUCLEOTIDE SEQUENCE [LARGE SCALE GENOMIC DNA]</scope>
    <source>
        <strain evidence="16">DSM 10523 / SB164P1</strain>
    </source>
</reference>
<feature type="binding site" evidence="11">
    <location>
        <position position="123"/>
    </location>
    <ligand>
        <name>Zn(2+)</name>
        <dbReference type="ChEBI" id="CHEBI:29105"/>
        <note>catalytic</note>
    </ligand>
</feature>
<evidence type="ECO:0000256" key="11">
    <source>
        <dbReference type="PIRSR" id="PIRSR001415-3"/>
    </source>
</evidence>
<dbReference type="OrthoDB" id="9805001at2"/>
<evidence type="ECO:0000313" key="15">
    <source>
        <dbReference type="EMBL" id="CCH50578.1"/>
    </source>
</evidence>
<protein>
    <recommendedName>
        <fullName evidence="4 13">Delta-aminolevulinic acid dehydratase</fullName>
        <ecNumber evidence="3 13">4.2.1.24</ecNumber>
    </recommendedName>
</protein>
<dbReference type="FunFam" id="3.20.20.70:FF:000019">
    <property type="entry name" value="Delta-aminolevulinic acid dehydratase"/>
    <property type="match status" value="1"/>
</dbReference>
<dbReference type="PANTHER" id="PTHR11458:SF0">
    <property type="entry name" value="DELTA-AMINOLEVULINIC ACID DEHYDRATASE"/>
    <property type="match status" value="1"/>
</dbReference>
<feature type="binding site" evidence="10">
    <location>
        <position position="208"/>
    </location>
    <ligand>
        <name>5-aminolevulinate</name>
        <dbReference type="ChEBI" id="CHEBI:356416"/>
        <label>1</label>
    </ligand>
</feature>
<dbReference type="EMBL" id="FO203427">
    <property type="protein sequence ID" value="CCH50578.1"/>
    <property type="molecule type" value="Genomic_DNA"/>
</dbReference>
<dbReference type="KEGG" id="dpi:BN4_20516"/>
<evidence type="ECO:0000256" key="1">
    <source>
        <dbReference type="ARBA" id="ARBA00004694"/>
    </source>
</evidence>
<feature type="active site" description="Schiff-base intermediate with substrate" evidence="9">
    <location>
        <position position="198"/>
    </location>
</feature>
<evidence type="ECO:0000256" key="13">
    <source>
        <dbReference type="RuleBase" id="RU000515"/>
    </source>
</evidence>
<keyword evidence="11" id="KW-0862">Zinc</keyword>
<dbReference type="PRINTS" id="PR00144">
    <property type="entry name" value="DALDHYDRTASE"/>
</dbReference>
<comment type="similarity">
    <text evidence="2 14">Belongs to the ALAD family.</text>
</comment>
<name>M1WYT8_PSEP2</name>
<feature type="binding site" evidence="10">
    <location>
        <position position="220"/>
    </location>
    <ligand>
        <name>5-aminolevulinate</name>
        <dbReference type="ChEBI" id="CHEBI:356416"/>
        <label>1</label>
    </ligand>
</feature>
<dbReference type="UniPathway" id="UPA00251">
    <property type="reaction ID" value="UER00318"/>
</dbReference>
<feature type="binding site" evidence="11">
    <location>
        <position position="125"/>
    </location>
    <ligand>
        <name>Zn(2+)</name>
        <dbReference type="ChEBI" id="CHEBI:29105"/>
        <note>catalytic</note>
    </ligand>
</feature>
<dbReference type="GO" id="GO:0004655">
    <property type="term" value="F:porphobilinogen synthase activity"/>
    <property type="evidence" value="ECO:0007669"/>
    <property type="project" value="UniProtKB-EC"/>
</dbReference>
<keyword evidence="12" id="KW-0460">Magnesium</keyword>
<comment type="catalytic activity">
    <reaction evidence="8 13">
        <text>2 5-aminolevulinate = porphobilinogen + 2 H2O + H(+)</text>
        <dbReference type="Rhea" id="RHEA:24064"/>
        <dbReference type="ChEBI" id="CHEBI:15377"/>
        <dbReference type="ChEBI" id="CHEBI:15378"/>
        <dbReference type="ChEBI" id="CHEBI:58126"/>
        <dbReference type="ChEBI" id="CHEBI:356416"/>
        <dbReference type="EC" id="4.2.1.24"/>
    </reaction>
</comment>
<evidence type="ECO:0000256" key="9">
    <source>
        <dbReference type="PIRSR" id="PIRSR001415-1"/>
    </source>
</evidence>
<comment type="subunit">
    <text evidence="13">Homooctamer.</text>
</comment>
<dbReference type="GO" id="GO:0005829">
    <property type="term" value="C:cytosol"/>
    <property type="evidence" value="ECO:0007669"/>
    <property type="project" value="TreeGrafter"/>
</dbReference>
<evidence type="ECO:0000256" key="14">
    <source>
        <dbReference type="RuleBase" id="RU004161"/>
    </source>
</evidence>
<keyword evidence="7 13" id="KW-0627">Porphyrin biosynthesis</keyword>
<proteinExistence type="inferred from homology"/>
<feature type="binding site" evidence="10">
    <location>
        <position position="277"/>
    </location>
    <ligand>
        <name>5-aminolevulinate</name>
        <dbReference type="ChEBI" id="CHEBI:356416"/>
        <label>2</label>
    </ligand>
</feature>
<evidence type="ECO:0000256" key="10">
    <source>
        <dbReference type="PIRSR" id="PIRSR001415-2"/>
    </source>
</evidence>
<keyword evidence="11" id="KW-0479">Metal-binding</keyword>
<dbReference type="SUPFAM" id="SSF51569">
    <property type="entry name" value="Aldolase"/>
    <property type="match status" value="1"/>
</dbReference>
<dbReference type="EC" id="4.2.1.24" evidence="3 13"/>
<dbReference type="STRING" id="1322246.BN4_20516"/>
<reference evidence="15 16" key="1">
    <citation type="journal article" date="2013" name="PLoS ONE">
        <title>The first genomic and proteomic characterization of a deep-sea sulfate reducer: insights into the piezophilic lifestyle of Desulfovibrio piezophilus.</title>
        <authorList>
            <person name="Pradel N."/>
            <person name="Ji B."/>
            <person name="Gimenez G."/>
            <person name="Talla E."/>
            <person name="Lenoble P."/>
            <person name="Garel M."/>
            <person name="Tamburini C."/>
            <person name="Fourquet P."/>
            <person name="Lebrun R."/>
            <person name="Bertin P."/>
            <person name="Denis Y."/>
            <person name="Pophillat M."/>
            <person name="Barbe V."/>
            <person name="Ollivier B."/>
            <person name="Dolla A."/>
        </authorList>
    </citation>
    <scope>NUCLEOTIDE SEQUENCE [LARGE SCALE GENOMIC DNA]</scope>
    <source>
        <strain evidence="16">DSM 10523 / SB164P1</strain>
    </source>
</reference>
<dbReference type="InterPro" id="IPR001731">
    <property type="entry name" value="ALAD"/>
</dbReference>
<accession>M1WYT8</accession>
<evidence type="ECO:0000256" key="12">
    <source>
        <dbReference type="PIRSR" id="PIRSR001415-5"/>
    </source>
</evidence>
<dbReference type="GO" id="GO:0008270">
    <property type="term" value="F:zinc ion binding"/>
    <property type="evidence" value="ECO:0007669"/>
    <property type="project" value="TreeGrafter"/>
</dbReference>
<evidence type="ECO:0000256" key="7">
    <source>
        <dbReference type="ARBA" id="ARBA00023244"/>
    </source>
</evidence>
<dbReference type="GO" id="GO:0006782">
    <property type="term" value="P:protoporphyrinogen IX biosynthetic process"/>
    <property type="evidence" value="ECO:0007669"/>
    <property type="project" value="UniProtKB-UniPathway"/>
</dbReference>
<dbReference type="CDD" id="cd00384">
    <property type="entry name" value="ALAD_PBGS"/>
    <property type="match status" value="1"/>
</dbReference>
<dbReference type="InterPro" id="IPR030656">
    <property type="entry name" value="ALAD_AS"/>
</dbReference>
<evidence type="ECO:0000256" key="3">
    <source>
        <dbReference type="ARBA" id="ARBA00012053"/>
    </source>
</evidence>
<evidence type="ECO:0000256" key="5">
    <source>
        <dbReference type="ARBA" id="ARBA00023133"/>
    </source>
</evidence>
<gene>
    <name evidence="15" type="primary">hemB</name>
    <name evidence="15" type="ordered locus">BN4_20516</name>
</gene>
<dbReference type="PATRIC" id="fig|879567.3.peg.3617"/>
<keyword evidence="6 13" id="KW-0456">Lyase</keyword>
<dbReference type="NCBIfam" id="NF006762">
    <property type="entry name" value="PRK09283.1"/>
    <property type="match status" value="1"/>
</dbReference>
<dbReference type="Gene3D" id="3.20.20.70">
    <property type="entry name" value="Aldolase class I"/>
    <property type="match status" value="1"/>
</dbReference>
<evidence type="ECO:0000256" key="8">
    <source>
        <dbReference type="ARBA" id="ARBA00047651"/>
    </source>
</evidence>
<dbReference type="Proteomes" id="UP000011724">
    <property type="component" value="Chromosome"/>
</dbReference>
<feature type="active site" description="Schiff-base intermediate with substrate" evidence="9">
    <location>
        <position position="251"/>
    </location>
</feature>
<keyword evidence="5" id="KW-0350">Heme biosynthesis</keyword>
<evidence type="ECO:0000256" key="2">
    <source>
        <dbReference type="ARBA" id="ARBA00008055"/>
    </source>
</evidence>
<evidence type="ECO:0000313" key="16">
    <source>
        <dbReference type="Proteomes" id="UP000011724"/>
    </source>
</evidence>
<dbReference type="PIRSF" id="PIRSF001415">
    <property type="entry name" value="Porphbilin_synth"/>
    <property type="match status" value="1"/>
</dbReference>
<evidence type="ECO:0000256" key="4">
    <source>
        <dbReference type="ARBA" id="ARBA00020771"/>
    </source>
</evidence>
<dbReference type="InterPro" id="IPR013785">
    <property type="entry name" value="Aldolase_TIM"/>
</dbReference>
<organism evidence="15 16">
    <name type="scientific">Pseudodesulfovibrio piezophilus (strain DSM 21447 / JCM 15486 / C1TLV30)</name>
    <name type="common">Desulfovibrio piezophilus</name>
    <dbReference type="NCBI Taxonomy" id="1322246"/>
    <lineage>
        <taxon>Bacteria</taxon>
        <taxon>Pseudomonadati</taxon>
        <taxon>Thermodesulfobacteriota</taxon>
        <taxon>Desulfovibrionia</taxon>
        <taxon>Desulfovibrionales</taxon>
        <taxon>Desulfovibrionaceae</taxon>
    </lineage>
</organism>
<feature type="binding site" evidence="12">
    <location>
        <position position="236"/>
    </location>
    <ligand>
        <name>Mg(2+)</name>
        <dbReference type="ChEBI" id="CHEBI:18420"/>
    </ligand>
</feature>
<dbReference type="PANTHER" id="PTHR11458">
    <property type="entry name" value="DELTA-AMINOLEVULINIC ACID DEHYDRATASE"/>
    <property type="match status" value="1"/>
</dbReference>
<evidence type="ECO:0000256" key="6">
    <source>
        <dbReference type="ARBA" id="ARBA00023239"/>
    </source>
</evidence>
<comment type="pathway">
    <text evidence="1">Porphyrin-containing compound metabolism; protoporphyrin-IX biosynthesis; coproporphyrinogen-III from 5-aminolevulinate: step 1/4.</text>
</comment>